<reference evidence="1" key="2">
    <citation type="journal article" date="2015" name="PLoS ONE">
        <title>Skin Commensal Staphylococci May Act as Reservoir for Fusidic Acid Resistance Genes.</title>
        <authorList>
            <person name="Hung W.-C."/>
            <person name="Chen H.-J."/>
            <person name="Lin Y.-T."/>
            <person name="Tsai J.-C."/>
            <person name="Chen C.-W."/>
            <person name="Lu H.-H."/>
            <person name="Tseng S.-P."/>
            <person name="Jheng Y.-Y."/>
            <person name="Leong K.H."/>
            <person name="Teng L.-J."/>
        </authorList>
    </citation>
    <scope>NUCLEOTIDE SEQUENCE</scope>
    <source>
        <strain evidence="1">TFGsc1</strain>
    </source>
</reference>
<reference evidence="1" key="1">
    <citation type="submission" date="2014-04" db="EMBL/GenBank/DDBJ databases">
        <authorList>
            <person name="Xu Y.W."/>
            <person name="Yang Q."/>
        </authorList>
    </citation>
    <scope>NUCLEOTIDE SEQUENCE</scope>
    <source>
        <strain evidence="1">TFGsc1</strain>
    </source>
</reference>
<dbReference type="AlphaFoldDB" id="A0A0P0YPE2"/>
<sequence>MIYKRLSQTFQLNKQNLKANKPICHTYKTNSKYHYLEVDFITCDWCLSSEGQAHLQSKLNMELLSLWLKGYNLKLNYTNVGHMTIFLRADMQTIDFLINELNVMCDREQYWYQYRDGNRMRTIDRDKGYVAPIKHVKRNVNKIKA</sequence>
<protein>
    <submittedName>
        <fullName evidence="1">Uncharacterized protein</fullName>
    </submittedName>
</protein>
<evidence type="ECO:0000313" key="1">
    <source>
        <dbReference type="EMBL" id="BAT22914.1"/>
    </source>
</evidence>
<name>A0A0P0YPE2_STACP</name>
<dbReference type="EMBL" id="AB930127">
    <property type="protein sequence ID" value="BAT22914.1"/>
    <property type="molecule type" value="Genomic_DNA"/>
</dbReference>
<proteinExistence type="predicted"/>
<organism evidence="1">
    <name type="scientific">Staphylococcus capitis subsp. urealyticus</name>
    <dbReference type="NCBI Taxonomy" id="74703"/>
    <lineage>
        <taxon>Bacteria</taxon>
        <taxon>Bacillati</taxon>
        <taxon>Bacillota</taxon>
        <taxon>Bacilli</taxon>
        <taxon>Bacillales</taxon>
        <taxon>Staphylococcaceae</taxon>
        <taxon>Staphylococcus</taxon>
    </lineage>
</organism>
<accession>A0A0P0YPE2</accession>